<protein>
    <submittedName>
        <fullName evidence="1">Uncharacterized protein</fullName>
    </submittedName>
</protein>
<dbReference type="EMBL" id="JANAKD010000811">
    <property type="protein sequence ID" value="KAJ3488014.1"/>
    <property type="molecule type" value="Genomic_DNA"/>
</dbReference>
<reference evidence="1" key="1">
    <citation type="submission" date="2022-07" db="EMBL/GenBank/DDBJ databases">
        <title>Genome Sequence of Lecanicillium saksenae.</title>
        <authorList>
            <person name="Buettner E."/>
        </authorList>
    </citation>
    <scope>NUCLEOTIDE SEQUENCE</scope>
    <source>
        <strain evidence="1">VT-O1</strain>
    </source>
</reference>
<evidence type="ECO:0000313" key="1">
    <source>
        <dbReference type="EMBL" id="KAJ3488014.1"/>
    </source>
</evidence>
<organism evidence="1 2">
    <name type="scientific">Lecanicillium saksenae</name>
    <dbReference type="NCBI Taxonomy" id="468837"/>
    <lineage>
        <taxon>Eukaryota</taxon>
        <taxon>Fungi</taxon>
        <taxon>Dikarya</taxon>
        <taxon>Ascomycota</taxon>
        <taxon>Pezizomycotina</taxon>
        <taxon>Sordariomycetes</taxon>
        <taxon>Hypocreomycetidae</taxon>
        <taxon>Hypocreales</taxon>
        <taxon>Cordycipitaceae</taxon>
        <taxon>Lecanicillium</taxon>
    </lineage>
</organism>
<sequence>MAPFYYKVRRKFPKFPLLPPEIRHRIWYFCLPRRVVEFDKLDGMIYKENRDGRPDGIRDYTVCSSADVLKVRTNRKPPLIMTVCREAYDVVSGHGSVDRTGKLPTWLQPSVDTMLFCHRKLDLYWYSTRYRPFPYDGSNVHRLAAIFDWSHSLKIPLAFYHLDLYPFNMDSTLQMANWDRKWIVPQIAFLNEFAIRGRDMVFPCAIETIVLHITPEQAVLSGLFGRLGEEICQLVDVYDTERLKQYHNLWKKTCPHRVMAKPAPSVDWEFLFDEAKFHRFLDAWLGQFNLVLLAAVWQTAVTHNQDDTDLENVFLPHCDGDIDFPILDYHKLVEAHPWVVATKARLPTLRPQDTIKDISARESYERCDI</sequence>
<dbReference type="Proteomes" id="UP001148737">
    <property type="component" value="Unassembled WGS sequence"/>
</dbReference>
<comment type="caution">
    <text evidence="1">The sequence shown here is derived from an EMBL/GenBank/DDBJ whole genome shotgun (WGS) entry which is preliminary data.</text>
</comment>
<gene>
    <name evidence="1" type="ORF">NLG97_g6282</name>
</gene>
<keyword evidence="2" id="KW-1185">Reference proteome</keyword>
<proteinExistence type="predicted"/>
<evidence type="ECO:0000313" key="2">
    <source>
        <dbReference type="Proteomes" id="UP001148737"/>
    </source>
</evidence>
<accession>A0ACC1QQM5</accession>
<name>A0ACC1QQM5_9HYPO</name>